<proteinExistence type="predicted"/>
<dbReference type="EMBL" id="JABSTR010000009">
    <property type="protein sequence ID" value="KAH9378819.1"/>
    <property type="molecule type" value="Genomic_DNA"/>
</dbReference>
<keyword evidence="2" id="KW-1185">Reference proteome</keyword>
<reference evidence="1 2" key="1">
    <citation type="journal article" date="2020" name="Cell">
        <title>Large-Scale Comparative Analyses of Tick Genomes Elucidate Their Genetic Diversity and Vector Capacities.</title>
        <authorList>
            <consortium name="Tick Genome and Microbiome Consortium (TIGMIC)"/>
            <person name="Jia N."/>
            <person name="Wang J."/>
            <person name="Shi W."/>
            <person name="Du L."/>
            <person name="Sun Y."/>
            <person name="Zhan W."/>
            <person name="Jiang J.F."/>
            <person name="Wang Q."/>
            <person name="Zhang B."/>
            <person name="Ji P."/>
            <person name="Bell-Sakyi L."/>
            <person name="Cui X.M."/>
            <person name="Yuan T.T."/>
            <person name="Jiang B.G."/>
            <person name="Yang W.F."/>
            <person name="Lam T.T."/>
            <person name="Chang Q.C."/>
            <person name="Ding S.J."/>
            <person name="Wang X.J."/>
            <person name="Zhu J.G."/>
            <person name="Ruan X.D."/>
            <person name="Zhao L."/>
            <person name="Wei J.T."/>
            <person name="Ye R.Z."/>
            <person name="Que T.C."/>
            <person name="Du C.H."/>
            <person name="Zhou Y.H."/>
            <person name="Cheng J.X."/>
            <person name="Dai P.F."/>
            <person name="Guo W.B."/>
            <person name="Han X.H."/>
            <person name="Huang E.J."/>
            <person name="Li L.F."/>
            <person name="Wei W."/>
            <person name="Gao Y.C."/>
            <person name="Liu J.Z."/>
            <person name="Shao H.Z."/>
            <person name="Wang X."/>
            <person name="Wang C.C."/>
            <person name="Yang T.C."/>
            <person name="Huo Q.B."/>
            <person name="Li W."/>
            <person name="Chen H.Y."/>
            <person name="Chen S.E."/>
            <person name="Zhou L.G."/>
            <person name="Ni X.B."/>
            <person name="Tian J.H."/>
            <person name="Sheng Y."/>
            <person name="Liu T."/>
            <person name="Pan Y.S."/>
            <person name="Xia L.Y."/>
            <person name="Li J."/>
            <person name="Zhao F."/>
            <person name="Cao W.C."/>
        </authorList>
    </citation>
    <scope>NUCLEOTIDE SEQUENCE [LARGE SCALE GENOMIC DNA]</scope>
    <source>
        <strain evidence="1">HaeL-2018</strain>
    </source>
</reference>
<comment type="caution">
    <text evidence="1">The sequence shown here is derived from an EMBL/GenBank/DDBJ whole genome shotgun (WGS) entry which is preliminary data.</text>
</comment>
<organism evidence="1 2">
    <name type="scientific">Haemaphysalis longicornis</name>
    <name type="common">Bush tick</name>
    <dbReference type="NCBI Taxonomy" id="44386"/>
    <lineage>
        <taxon>Eukaryota</taxon>
        <taxon>Metazoa</taxon>
        <taxon>Ecdysozoa</taxon>
        <taxon>Arthropoda</taxon>
        <taxon>Chelicerata</taxon>
        <taxon>Arachnida</taxon>
        <taxon>Acari</taxon>
        <taxon>Parasitiformes</taxon>
        <taxon>Ixodida</taxon>
        <taxon>Ixodoidea</taxon>
        <taxon>Ixodidae</taxon>
        <taxon>Haemaphysalinae</taxon>
        <taxon>Haemaphysalis</taxon>
    </lineage>
</organism>
<dbReference type="VEuPathDB" id="VectorBase:HLOH_045192"/>
<protein>
    <submittedName>
        <fullName evidence="1">Uncharacterized protein</fullName>
    </submittedName>
</protein>
<accession>A0A9J6GUF6</accession>
<name>A0A9J6GUF6_HAELO</name>
<sequence length="102" mass="11615">MGECGTQSNHIETRKSEARALTLNSIEADRLWWLERKDVLTNYKKVTQAYIQSRWVMTRPHQGVGQEEAWPKWQLETGPILDPAKTANVSPRTLFDGCASSV</sequence>
<dbReference type="Proteomes" id="UP000821853">
    <property type="component" value="Unassembled WGS sequence"/>
</dbReference>
<gene>
    <name evidence="1" type="ORF">HPB48_016469</name>
</gene>
<evidence type="ECO:0000313" key="2">
    <source>
        <dbReference type="Proteomes" id="UP000821853"/>
    </source>
</evidence>
<evidence type="ECO:0000313" key="1">
    <source>
        <dbReference type="EMBL" id="KAH9378819.1"/>
    </source>
</evidence>
<dbReference type="AlphaFoldDB" id="A0A9J6GUF6"/>